<gene>
    <name evidence="2" type="ORF">HH214_20530</name>
</gene>
<dbReference type="KEGG" id="mrob:HH214_20530"/>
<evidence type="ECO:0008006" key="4">
    <source>
        <dbReference type="Google" id="ProtNLM"/>
    </source>
</evidence>
<dbReference type="AlphaFoldDB" id="A0A7L5E440"/>
<keyword evidence="3" id="KW-1185">Reference proteome</keyword>
<protein>
    <recommendedName>
        <fullName evidence="4">Beta-lactamase-inhibitor-like PepSY-like domain-containing protein</fullName>
    </recommendedName>
</protein>
<accession>A0A7L5E440</accession>
<evidence type="ECO:0000313" key="3">
    <source>
        <dbReference type="Proteomes" id="UP000503278"/>
    </source>
</evidence>
<reference evidence="2 3" key="1">
    <citation type="submission" date="2020-04" db="EMBL/GenBank/DDBJ databases">
        <title>Genome sequencing of novel species.</title>
        <authorList>
            <person name="Heo J."/>
            <person name="Kim S.-J."/>
            <person name="Kim J.-S."/>
            <person name="Hong S.-B."/>
            <person name="Kwon S.-W."/>
        </authorList>
    </citation>
    <scope>NUCLEOTIDE SEQUENCE [LARGE SCALE GENOMIC DNA]</scope>
    <source>
        <strain evidence="2 3">F39-2</strain>
    </source>
</reference>
<proteinExistence type="predicted"/>
<evidence type="ECO:0000256" key="1">
    <source>
        <dbReference type="SAM" id="SignalP"/>
    </source>
</evidence>
<dbReference type="RefSeq" id="WP_169610832.1">
    <property type="nucleotide sequence ID" value="NZ_CP051682.1"/>
</dbReference>
<feature type="chain" id="PRO_5029892987" description="Beta-lactamase-inhibitor-like PepSY-like domain-containing protein" evidence="1">
    <location>
        <begin position="21"/>
        <end position="160"/>
    </location>
</feature>
<name>A0A7L5E440_9SPHI</name>
<sequence>MKKVIFTLFAALTLGYSTFAAKTAKLSDDGDKVFYTVKNQFNAEFGSAENVTWTVNNQIQKAEFTEDGVKMAAYYNTTGQYIGFSKQITFNELPAAAKKELAATYKGFFADEVLRYEDTNVSPALQRYMSNDETYFVKLSKDNVQHIIKVTPSSSIEVIK</sequence>
<dbReference type="SUPFAM" id="SSF160574">
    <property type="entry name" value="BT0923-like"/>
    <property type="match status" value="1"/>
</dbReference>
<feature type="signal peptide" evidence="1">
    <location>
        <begin position="1"/>
        <end position="20"/>
    </location>
</feature>
<dbReference type="Gene3D" id="3.10.450.360">
    <property type="match status" value="1"/>
</dbReference>
<dbReference type="EMBL" id="CP051682">
    <property type="protein sequence ID" value="QJD98090.1"/>
    <property type="molecule type" value="Genomic_DNA"/>
</dbReference>
<keyword evidence="1" id="KW-0732">Signal</keyword>
<dbReference type="Proteomes" id="UP000503278">
    <property type="component" value="Chromosome"/>
</dbReference>
<evidence type="ECO:0000313" key="2">
    <source>
        <dbReference type="EMBL" id="QJD98090.1"/>
    </source>
</evidence>
<organism evidence="2 3">
    <name type="scientific">Mucilaginibacter robiniae</name>
    <dbReference type="NCBI Taxonomy" id="2728022"/>
    <lineage>
        <taxon>Bacteria</taxon>
        <taxon>Pseudomonadati</taxon>
        <taxon>Bacteroidota</taxon>
        <taxon>Sphingobacteriia</taxon>
        <taxon>Sphingobacteriales</taxon>
        <taxon>Sphingobacteriaceae</taxon>
        <taxon>Mucilaginibacter</taxon>
    </lineage>
</organism>